<sequence length="244" mass="27824">MPDNEKTVTTMSKPHSPAVFNGGSDNYYDPNFTLDVNQKMTVPKSIRVSGDYSDDDSSSINGNNNWNQAIPADKFDMNVPDRILVVGQDQHLGTKAPPIEMTLENSVIAPVRETTRCQTPPRVLTLDDHYFPTVDDDDDEKYDHLADINTTLSSSRAPLSYINETPIAIARRELREQTPLYSALDVSLAPTDEIVHLRRQVGKLNRRVMACEHEIMQRQQREKIIYAITIAYFFFKAFNWMSRN</sequence>
<comment type="caution">
    <text evidence="14">The sequence shown here is derived from an EMBL/GenBank/DDBJ whole genome shotgun (WGS) entry which is preliminary data.</text>
</comment>
<evidence type="ECO:0000256" key="6">
    <source>
        <dbReference type="ARBA" id="ARBA00022989"/>
    </source>
</evidence>
<evidence type="ECO:0000256" key="2">
    <source>
        <dbReference type="ARBA" id="ARBA00004275"/>
    </source>
</evidence>
<dbReference type="AlphaFoldDB" id="A0A835CQ37"/>
<evidence type="ECO:0000256" key="3">
    <source>
        <dbReference type="ARBA" id="ARBA00009806"/>
    </source>
</evidence>
<evidence type="ECO:0000256" key="9">
    <source>
        <dbReference type="ARBA" id="ARBA00023136"/>
    </source>
</evidence>
<evidence type="ECO:0000313" key="15">
    <source>
        <dbReference type="Proteomes" id="UP000639338"/>
    </source>
</evidence>
<evidence type="ECO:0000256" key="1">
    <source>
        <dbReference type="ARBA" id="ARBA00004200"/>
    </source>
</evidence>
<organism evidence="14 15">
    <name type="scientific">Aphidius gifuensis</name>
    <name type="common">Parasitoid wasp</name>
    <dbReference type="NCBI Taxonomy" id="684658"/>
    <lineage>
        <taxon>Eukaryota</taxon>
        <taxon>Metazoa</taxon>
        <taxon>Ecdysozoa</taxon>
        <taxon>Arthropoda</taxon>
        <taxon>Hexapoda</taxon>
        <taxon>Insecta</taxon>
        <taxon>Pterygota</taxon>
        <taxon>Neoptera</taxon>
        <taxon>Endopterygota</taxon>
        <taxon>Hymenoptera</taxon>
        <taxon>Apocrita</taxon>
        <taxon>Ichneumonoidea</taxon>
        <taxon>Braconidae</taxon>
        <taxon>Aphidiinae</taxon>
        <taxon>Aphidius</taxon>
    </lineage>
</organism>
<evidence type="ECO:0000256" key="10">
    <source>
        <dbReference type="ARBA" id="ARBA00023140"/>
    </source>
</evidence>
<keyword evidence="10" id="KW-0576">Peroxisome</keyword>
<comment type="subcellular location">
    <subcellularLocation>
        <location evidence="1">Mitochondrion outer membrane</location>
        <topology evidence="1">Single-pass type IV membrane protein</topology>
    </subcellularLocation>
    <subcellularLocation>
        <location evidence="2">Peroxisome</location>
    </subcellularLocation>
</comment>
<gene>
    <name evidence="14" type="ORF">HCN44_002886</name>
</gene>
<evidence type="ECO:0000256" key="4">
    <source>
        <dbReference type="ARBA" id="ARBA00022692"/>
    </source>
</evidence>
<keyword evidence="8" id="KW-0496">Mitochondrion</keyword>
<evidence type="ECO:0000259" key="13">
    <source>
        <dbReference type="Pfam" id="PF05644"/>
    </source>
</evidence>
<keyword evidence="6 12" id="KW-1133">Transmembrane helix</keyword>
<reference evidence="14 15" key="1">
    <citation type="submission" date="2020-08" db="EMBL/GenBank/DDBJ databases">
        <title>Aphidius gifuensis genome sequencing and assembly.</title>
        <authorList>
            <person name="Du Z."/>
        </authorList>
    </citation>
    <scope>NUCLEOTIDE SEQUENCE [LARGE SCALE GENOMIC DNA]</scope>
    <source>
        <strain evidence="14">YNYX2018</strain>
        <tissue evidence="14">Adults</tissue>
    </source>
</reference>
<dbReference type="InterPro" id="IPR008518">
    <property type="entry name" value="Mff/Tango-11"/>
</dbReference>
<feature type="region of interest" description="Disordered" evidence="11">
    <location>
        <begin position="1"/>
        <end position="22"/>
    </location>
</feature>
<dbReference type="Pfam" id="PF05644">
    <property type="entry name" value="Miff"/>
    <property type="match status" value="2"/>
</dbReference>
<protein>
    <recommendedName>
        <fullName evidence="13">Mff-like domain-containing protein</fullName>
    </recommendedName>
</protein>
<dbReference type="Proteomes" id="UP000639338">
    <property type="component" value="Unassembled WGS sequence"/>
</dbReference>
<evidence type="ECO:0000256" key="7">
    <source>
        <dbReference type="ARBA" id="ARBA00023054"/>
    </source>
</evidence>
<keyword evidence="15" id="KW-1185">Reference proteome</keyword>
<dbReference type="PANTHER" id="PTHR16501:SF6">
    <property type="entry name" value="TRANSPORT AND GOLGI ORGANIZATION PROTEIN 11"/>
    <property type="match status" value="1"/>
</dbReference>
<dbReference type="GO" id="GO:0005741">
    <property type="term" value="C:mitochondrial outer membrane"/>
    <property type="evidence" value="ECO:0007669"/>
    <property type="project" value="UniProtKB-SubCell"/>
</dbReference>
<feature type="domain" description="Mff-like" evidence="13">
    <location>
        <begin position="172"/>
        <end position="243"/>
    </location>
</feature>
<dbReference type="PANTHER" id="PTHR16501">
    <property type="entry name" value="TRANSPORT AND GOLGI ORGANIZATION PROTEIN 11"/>
    <property type="match status" value="1"/>
</dbReference>
<dbReference type="GO" id="GO:0005777">
    <property type="term" value="C:peroxisome"/>
    <property type="evidence" value="ECO:0007669"/>
    <property type="project" value="UniProtKB-SubCell"/>
</dbReference>
<dbReference type="OrthoDB" id="5986838at2759"/>
<accession>A0A835CQ37</accession>
<evidence type="ECO:0000256" key="11">
    <source>
        <dbReference type="SAM" id="MobiDB-lite"/>
    </source>
</evidence>
<proteinExistence type="inferred from homology"/>
<comment type="similarity">
    <text evidence="3">Belongs to the Tango11 family.</text>
</comment>
<evidence type="ECO:0000256" key="5">
    <source>
        <dbReference type="ARBA" id="ARBA00022787"/>
    </source>
</evidence>
<keyword evidence="5" id="KW-1000">Mitochondrion outer membrane</keyword>
<evidence type="ECO:0000313" key="14">
    <source>
        <dbReference type="EMBL" id="KAF7991324.1"/>
    </source>
</evidence>
<evidence type="ECO:0000256" key="12">
    <source>
        <dbReference type="SAM" id="Phobius"/>
    </source>
</evidence>
<name>A0A835CQ37_APHGI</name>
<keyword evidence="4 12" id="KW-0812">Transmembrane</keyword>
<keyword evidence="7" id="KW-0175">Coiled coil</keyword>
<keyword evidence="9 12" id="KW-0472">Membrane</keyword>
<feature type="domain" description="Mff-like" evidence="13">
    <location>
        <begin position="25"/>
        <end position="151"/>
    </location>
</feature>
<feature type="transmembrane region" description="Helical" evidence="12">
    <location>
        <begin position="224"/>
        <end position="241"/>
    </location>
</feature>
<evidence type="ECO:0000256" key="8">
    <source>
        <dbReference type="ARBA" id="ARBA00023128"/>
    </source>
</evidence>
<dbReference type="EMBL" id="JACMRX010000004">
    <property type="protein sequence ID" value="KAF7991324.1"/>
    <property type="molecule type" value="Genomic_DNA"/>
</dbReference>
<dbReference type="InterPro" id="IPR039433">
    <property type="entry name" value="Mff-like_dom"/>
</dbReference>